<dbReference type="EMBL" id="DS268414">
    <property type="protein sequence ID" value="EFP09599.1"/>
    <property type="molecule type" value="Genomic_DNA"/>
</dbReference>
<evidence type="ECO:0000256" key="1">
    <source>
        <dbReference type="SAM" id="MobiDB-lite"/>
    </source>
</evidence>
<keyword evidence="2" id="KW-0472">Membrane</keyword>
<dbReference type="GeneID" id="9814694"/>
<dbReference type="CTD" id="9814694"/>
<dbReference type="AlphaFoldDB" id="E3LSV8"/>
<dbReference type="OrthoDB" id="5822433at2759"/>
<evidence type="ECO:0000256" key="2">
    <source>
        <dbReference type="SAM" id="Phobius"/>
    </source>
</evidence>
<sequence>MIDASGKFQICVGFIIACASFRFRQMTYAKYLMEGSYFQHSEFLLNAFVGLCWVRADLIAWAIHLTIALMFVSVSNVYLSCKSLETLEYYGTFRSKYFFDEAHKWPIERIVQAETCLDIMLGMILIKALEVIEREYQEEEQNDQREEEEEEEEEHDENEDNENEEEEAE</sequence>
<evidence type="ECO:0000313" key="3">
    <source>
        <dbReference type="EMBL" id="EFP09599.1"/>
    </source>
</evidence>
<feature type="region of interest" description="Disordered" evidence="1">
    <location>
        <begin position="137"/>
        <end position="169"/>
    </location>
</feature>
<reference evidence="3" key="1">
    <citation type="submission" date="2007-07" db="EMBL/GenBank/DDBJ databases">
        <title>PCAP assembly of the Caenorhabditis remanei genome.</title>
        <authorList>
            <consortium name="The Caenorhabditis remanei Sequencing Consortium"/>
            <person name="Wilson R.K."/>
        </authorList>
    </citation>
    <scope>NUCLEOTIDE SEQUENCE [LARGE SCALE GENOMIC DNA]</scope>
    <source>
        <strain evidence="3">PB4641</strain>
    </source>
</reference>
<dbReference type="eggNOG" id="ENOG502TIH1">
    <property type="taxonomic scope" value="Eukaryota"/>
</dbReference>
<dbReference type="InParanoid" id="E3LSV8"/>
<dbReference type="HOGENOM" id="CLU_134613_0_0_1"/>
<gene>
    <name evidence="3" type="ORF">CRE_25092</name>
</gene>
<dbReference type="OMA" id="ICWTSAN"/>
<feature type="transmembrane region" description="Helical" evidence="2">
    <location>
        <begin position="43"/>
        <end position="72"/>
    </location>
</feature>
<proteinExistence type="predicted"/>
<dbReference type="PROSITE" id="PS51257">
    <property type="entry name" value="PROKAR_LIPOPROTEIN"/>
    <property type="match status" value="1"/>
</dbReference>
<organism evidence="4">
    <name type="scientific">Caenorhabditis remanei</name>
    <name type="common">Caenorhabditis vulgaris</name>
    <dbReference type="NCBI Taxonomy" id="31234"/>
    <lineage>
        <taxon>Eukaryota</taxon>
        <taxon>Metazoa</taxon>
        <taxon>Ecdysozoa</taxon>
        <taxon>Nematoda</taxon>
        <taxon>Chromadorea</taxon>
        <taxon>Rhabditida</taxon>
        <taxon>Rhabditina</taxon>
        <taxon>Rhabditomorpha</taxon>
        <taxon>Rhabditoidea</taxon>
        <taxon>Rhabditidae</taxon>
        <taxon>Peloderinae</taxon>
        <taxon>Caenorhabditis</taxon>
    </lineage>
</organism>
<dbReference type="RefSeq" id="XP_003113345.2">
    <property type="nucleotide sequence ID" value="XM_003113297.2"/>
</dbReference>
<accession>E3LSV8</accession>
<evidence type="ECO:0000313" key="4">
    <source>
        <dbReference type="Proteomes" id="UP000008281"/>
    </source>
</evidence>
<dbReference type="Proteomes" id="UP000008281">
    <property type="component" value="Unassembled WGS sequence"/>
</dbReference>
<dbReference type="KEGG" id="crq:GCK72_009844"/>
<name>E3LSV8_CAERE</name>
<keyword evidence="2" id="KW-1133">Transmembrane helix</keyword>
<keyword evidence="4" id="KW-1185">Reference proteome</keyword>
<protein>
    <submittedName>
        <fullName evidence="3">Uncharacterized protein</fullName>
    </submittedName>
</protein>
<keyword evidence="2" id="KW-0812">Transmembrane</keyword>